<feature type="domain" description="TF-B3" evidence="6">
    <location>
        <begin position="155"/>
        <end position="248"/>
    </location>
</feature>
<dbReference type="AlphaFoldDB" id="A0A4Y7K5A0"/>
<keyword evidence="2" id="KW-0805">Transcription regulation</keyword>
<evidence type="ECO:0000259" key="6">
    <source>
        <dbReference type="PROSITE" id="PS50863"/>
    </source>
</evidence>
<evidence type="ECO:0000256" key="3">
    <source>
        <dbReference type="ARBA" id="ARBA00023125"/>
    </source>
</evidence>
<reference evidence="7 8" key="1">
    <citation type="journal article" date="2018" name="Science">
        <title>The opium poppy genome and morphinan production.</title>
        <authorList>
            <person name="Guo L."/>
            <person name="Winzer T."/>
            <person name="Yang X."/>
            <person name="Li Y."/>
            <person name="Ning Z."/>
            <person name="He Z."/>
            <person name="Teodor R."/>
            <person name="Lu Y."/>
            <person name="Bowser T.A."/>
            <person name="Graham I.A."/>
            <person name="Ye K."/>
        </authorList>
    </citation>
    <scope>NUCLEOTIDE SEQUENCE [LARGE SCALE GENOMIC DNA]</scope>
    <source>
        <strain evidence="8">cv. HN1</strain>
        <tissue evidence="7">Leaves</tissue>
    </source>
</reference>
<feature type="domain" description="TF-B3" evidence="6">
    <location>
        <begin position="1"/>
        <end position="72"/>
    </location>
</feature>
<dbReference type="Gene3D" id="2.40.330.10">
    <property type="entry name" value="DNA-binding pseudobarrel domain"/>
    <property type="match status" value="3"/>
</dbReference>
<keyword evidence="4" id="KW-0804">Transcription</keyword>
<evidence type="ECO:0000313" key="8">
    <source>
        <dbReference type="Proteomes" id="UP000316621"/>
    </source>
</evidence>
<dbReference type="EMBL" id="CM010720">
    <property type="protein sequence ID" value="RZC67138.1"/>
    <property type="molecule type" value="Genomic_DNA"/>
</dbReference>
<dbReference type="InterPro" id="IPR003340">
    <property type="entry name" value="B3_DNA-bd"/>
</dbReference>
<dbReference type="Proteomes" id="UP000316621">
    <property type="component" value="Chromosome 6"/>
</dbReference>
<dbReference type="SUPFAM" id="SSF101936">
    <property type="entry name" value="DNA-binding pseudobarrel domain"/>
    <property type="match status" value="3"/>
</dbReference>
<name>A0A4Y7K5A0_PAPSO</name>
<dbReference type="PANTHER" id="PTHR31920">
    <property type="entry name" value="B3 DOMAIN-CONTAINING"/>
    <property type="match status" value="1"/>
</dbReference>
<dbReference type="GO" id="GO:0005634">
    <property type="term" value="C:nucleus"/>
    <property type="evidence" value="ECO:0007669"/>
    <property type="project" value="UniProtKB-SubCell"/>
</dbReference>
<accession>A0A4Y7K5A0</accession>
<keyword evidence="8" id="KW-1185">Reference proteome</keyword>
<organism evidence="7 8">
    <name type="scientific">Papaver somniferum</name>
    <name type="common">Opium poppy</name>
    <dbReference type="NCBI Taxonomy" id="3469"/>
    <lineage>
        <taxon>Eukaryota</taxon>
        <taxon>Viridiplantae</taxon>
        <taxon>Streptophyta</taxon>
        <taxon>Embryophyta</taxon>
        <taxon>Tracheophyta</taxon>
        <taxon>Spermatophyta</taxon>
        <taxon>Magnoliopsida</taxon>
        <taxon>Ranunculales</taxon>
        <taxon>Papaveraceae</taxon>
        <taxon>Papaveroideae</taxon>
        <taxon>Papaver</taxon>
    </lineage>
</organism>
<dbReference type="PROSITE" id="PS50863">
    <property type="entry name" value="B3"/>
    <property type="match status" value="3"/>
</dbReference>
<dbReference type="Gramene" id="RZC67138">
    <property type="protein sequence ID" value="RZC67138"/>
    <property type="gene ID" value="C5167_010831"/>
</dbReference>
<evidence type="ECO:0000256" key="4">
    <source>
        <dbReference type="ARBA" id="ARBA00023163"/>
    </source>
</evidence>
<gene>
    <name evidence="7" type="ORF">C5167_010831</name>
</gene>
<sequence length="358" mass="41603">MKHISKEESDRAILEGPTGSQWHVKLCKTEKGTFLQDGWQDFVRYYSLGNNEFLIFRYEGNLHFNVVILHKSGCQREYAFPIERVGRLSRKHDGSTEISTARACQRDSGIEADAEKRIKREDIPMLIPSGSESQEKMIAEEKDAAESFSSIHPYFKIQMAPVHVIRSFVLHTPREFSNKYLPSADAKITLRNPSGNYFTVNFINRKGRRYFAGGWRAFVREAKLKKGDICVFEVRIPTEFMKYISNEESERAILKGPSGSQWHVELCRTEKGTYLQDGWQDFVRYYSLWNKEFLVFRYDGNMHFNVVILHKSGCEREYAFPSEKRWVGRLSRKRDGSAEISTARACQRDSGENHFPYG</sequence>
<dbReference type="Pfam" id="PF02362">
    <property type="entry name" value="B3"/>
    <property type="match status" value="3"/>
</dbReference>
<dbReference type="InterPro" id="IPR050655">
    <property type="entry name" value="Plant_B3_domain"/>
</dbReference>
<evidence type="ECO:0000256" key="1">
    <source>
        <dbReference type="ARBA" id="ARBA00004123"/>
    </source>
</evidence>
<comment type="subcellular location">
    <subcellularLocation>
        <location evidence="1">Nucleus</location>
    </subcellularLocation>
</comment>
<evidence type="ECO:0000256" key="2">
    <source>
        <dbReference type="ARBA" id="ARBA00023015"/>
    </source>
</evidence>
<keyword evidence="3" id="KW-0238">DNA-binding</keyword>
<evidence type="ECO:0000313" key="7">
    <source>
        <dbReference type="EMBL" id="RZC67138.1"/>
    </source>
</evidence>
<proteinExistence type="predicted"/>
<dbReference type="SMART" id="SM01019">
    <property type="entry name" value="B3"/>
    <property type="match status" value="2"/>
</dbReference>
<protein>
    <recommendedName>
        <fullName evidence="6">TF-B3 domain-containing protein</fullName>
    </recommendedName>
</protein>
<dbReference type="InterPro" id="IPR015300">
    <property type="entry name" value="DNA-bd_pseudobarrel_sf"/>
</dbReference>
<dbReference type="PANTHER" id="PTHR31920:SF122">
    <property type="entry name" value="B3 DOMAIN-CONTAINING PROTEIN REM23"/>
    <property type="match status" value="1"/>
</dbReference>
<dbReference type="GO" id="GO:0003677">
    <property type="term" value="F:DNA binding"/>
    <property type="evidence" value="ECO:0007669"/>
    <property type="project" value="UniProtKB-KW"/>
</dbReference>
<dbReference type="STRING" id="3469.A0A4Y7K5A0"/>
<dbReference type="OMA" id="ARACQRD"/>
<keyword evidence="5" id="KW-0539">Nucleus</keyword>
<dbReference type="CDD" id="cd10017">
    <property type="entry name" value="B3_DNA"/>
    <property type="match status" value="3"/>
</dbReference>
<evidence type="ECO:0000256" key="5">
    <source>
        <dbReference type="ARBA" id="ARBA00023242"/>
    </source>
</evidence>
<feature type="domain" description="TF-B3" evidence="6">
    <location>
        <begin position="253"/>
        <end position="312"/>
    </location>
</feature>